<accession>A0ABY7CIR2</accession>
<feature type="region of interest" description="Disordered" evidence="4">
    <location>
        <begin position="598"/>
        <end position="619"/>
    </location>
</feature>
<feature type="compositionally biased region" description="Polar residues" evidence="4">
    <location>
        <begin position="539"/>
        <end position="559"/>
    </location>
</feature>
<reference evidence="6" key="1">
    <citation type="submission" date="2022-10" db="EMBL/GenBank/DDBJ databases">
        <title>Puccinia triticina Genome sequencing and assembly.</title>
        <authorList>
            <person name="Li C."/>
        </authorList>
    </citation>
    <scope>NUCLEOTIDE SEQUENCE</scope>
    <source>
        <strain evidence="6">Pt15</strain>
    </source>
</reference>
<evidence type="ECO:0000256" key="3">
    <source>
        <dbReference type="ARBA" id="ARBA00022917"/>
    </source>
</evidence>
<dbReference type="Gene3D" id="1.25.40.180">
    <property type="match status" value="1"/>
</dbReference>
<sequence>MQKAVRPLQQTANSWAARHLTRLQEAPAGLIRELQALLNKLIWSNIDSICERLVAKLVSLEDANEDEILRKLIVMMLEQVTDQGPWSEMYAKLCHKLHLELTDRWHGGRWFPYYIACTWHQRFEWQAHHLSPEMGATNKDDDYHAALRIRRRLGLTRFHAELYKLNFLKDCHLHHHIKSLLQNHTEIQENLVYLRYLLINCGKLLDQPKAQSFMNLYFDTLIRVSQSPLVCSRTRFMIQDILDARRNGWNRRKVGGDNSLDVDRPARSAAPDAQSHHDLDPSSTHKSCQTEFDASSNDKRKLLESADENFVSTGTPIHILADDQQKALLETVLYQQRLELQAVNGNISSQGWTNVTDQMKRKFGQDFQPRGLRNHLCRIHETYLDLKFLQNRFGFIWDEKNCIITAAPKAWDQLIKENPEKKYHWLRNPRSMIGWYCLAQQVFNGVPVRNRGTLVFFNNNVNKREDSQNDAANSTIASGSADPTIPLISKRKNEAIASDNHSDLSHVDPLSSSASRVIKQPRLSNLTPTAKENGDRSSETVPANASENTTQPTPVIQSEDSLRDPPIEAATSMMLCATERNNEPTSSSFVDNDVCMAPSSSTPRAQHNPVEHSERAEREEKAVVNDVAESETKLNDEDHQKSTNPTIQAISLMAPMLVDQVSPLEFVKFVQVVENHTNAQIFLSLVSSTNPIICKIWLQQKSL</sequence>
<keyword evidence="2" id="KW-0396">Initiation factor</keyword>
<dbReference type="SUPFAM" id="SSF48371">
    <property type="entry name" value="ARM repeat"/>
    <property type="match status" value="1"/>
</dbReference>
<dbReference type="GeneID" id="77810365"/>
<keyword evidence="3" id="KW-0648">Protein biosynthesis</keyword>
<comment type="similarity">
    <text evidence="1">Belongs to the eukaryotic initiation factor 4G family.</text>
</comment>
<dbReference type="InterPro" id="IPR003890">
    <property type="entry name" value="MIF4G-like_typ-3"/>
</dbReference>
<name>A0ABY7CIR2_9BASI</name>
<feature type="region of interest" description="Disordered" evidence="4">
    <location>
        <begin position="499"/>
        <end position="561"/>
    </location>
</feature>
<dbReference type="Pfam" id="PF12776">
    <property type="entry name" value="Myb_DNA-bind_3"/>
    <property type="match status" value="1"/>
</dbReference>
<evidence type="ECO:0000313" key="6">
    <source>
        <dbReference type="EMBL" id="WAQ85109.1"/>
    </source>
</evidence>
<feature type="compositionally biased region" description="Polar residues" evidence="4">
    <location>
        <begin position="281"/>
        <end position="291"/>
    </location>
</feature>
<evidence type="ECO:0000256" key="2">
    <source>
        <dbReference type="ARBA" id="ARBA00022540"/>
    </source>
</evidence>
<dbReference type="EMBL" id="CP110425">
    <property type="protein sequence ID" value="WAQ85109.1"/>
    <property type="molecule type" value="Genomic_DNA"/>
</dbReference>
<evidence type="ECO:0000259" key="5">
    <source>
        <dbReference type="SMART" id="SM00543"/>
    </source>
</evidence>
<dbReference type="RefSeq" id="XP_053020664.1">
    <property type="nucleotide sequence ID" value="XM_053169470.1"/>
</dbReference>
<organism evidence="6 7">
    <name type="scientific">Puccinia triticina</name>
    <dbReference type="NCBI Taxonomy" id="208348"/>
    <lineage>
        <taxon>Eukaryota</taxon>
        <taxon>Fungi</taxon>
        <taxon>Dikarya</taxon>
        <taxon>Basidiomycota</taxon>
        <taxon>Pucciniomycotina</taxon>
        <taxon>Pucciniomycetes</taxon>
        <taxon>Pucciniales</taxon>
        <taxon>Pucciniaceae</taxon>
        <taxon>Puccinia</taxon>
    </lineage>
</organism>
<feature type="region of interest" description="Disordered" evidence="4">
    <location>
        <begin position="253"/>
        <end position="291"/>
    </location>
</feature>
<dbReference type="PANTHER" id="PTHR23253:SF9">
    <property type="entry name" value="EUKARYOTIC TRANSLATION INITIATION FACTOR 4 GAMMA 2"/>
    <property type="match status" value="1"/>
</dbReference>
<feature type="domain" description="MIF4G" evidence="5">
    <location>
        <begin position="31"/>
        <end position="248"/>
    </location>
</feature>
<feature type="region of interest" description="Disordered" evidence="4">
    <location>
        <begin position="465"/>
        <end position="485"/>
    </location>
</feature>
<evidence type="ECO:0000313" key="7">
    <source>
        <dbReference type="Proteomes" id="UP001164743"/>
    </source>
</evidence>
<dbReference type="Pfam" id="PF02854">
    <property type="entry name" value="MIF4G"/>
    <property type="match status" value="1"/>
</dbReference>
<dbReference type="InterPro" id="IPR024752">
    <property type="entry name" value="Myb/SANT-like_dom"/>
</dbReference>
<protein>
    <recommendedName>
        <fullName evidence="5">MIF4G domain-containing protein</fullName>
    </recommendedName>
</protein>
<dbReference type="Proteomes" id="UP001164743">
    <property type="component" value="Chromosome 5A"/>
</dbReference>
<evidence type="ECO:0000256" key="4">
    <source>
        <dbReference type="SAM" id="MobiDB-lite"/>
    </source>
</evidence>
<keyword evidence="7" id="KW-1185">Reference proteome</keyword>
<dbReference type="PANTHER" id="PTHR23253">
    <property type="entry name" value="EUKARYOTIC TRANSLATION INITIATION FACTOR 4 GAMMA"/>
    <property type="match status" value="1"/>
</dbReference>
<proteinExistence type="inferred from homology"/>
<feature type="compositionally biased region" description="Basic and acidic residues" evidence="4">
    <location>
        <begin position="609"/>
        <end position="619"/>
    </location>
</feature>
<feature type="compositionally biased region" description="Polar residues" evidence="4">
    <location>
        <begin position="469"/>
        <end position="478"/>
    </location>
</feature>
<dbReference type="InterPro" id="IPR016024">
    <property type="entry name" value="ARM-type_fold"/>
</dbReference>
<gene>
    <name evidence="6" type="ORF">PtA15_5A683</name>
</gene>
<dbReference type="SMART" id="SM00543">
    <property type="entry name" value="MIF4G"/>
    <property type="match status" value="1"/>
</dbReference>
<evidence type="ECO:0000256" key="1">
    <source>
        <dbReference type="ARBA" id="ARBA00005775"/>
    </source>
</evidence>